<gene>
    <name evidence="1" type="ORF">VFPPC_17762</name>
</gene>
<reference evidence="1 2" key="1">
    <citation type="journal article" date="2016" name="PLoS Pathog.">
        <title>Biosynthesis of antibiotic leucinostatins in bio-control fungus Purpureocillium lilacinum and their inhibition on phytophthora revealed by genome mining.</title>
        <authorList>
            <person name="Wang G."/>
            <person name="Liu Z."/>
            <person name="Lin R."/>
            <person name="Li E."/>
            <person name="Mao Z."/>
            <person name="Ling J."/>
            <person name="Yang Y."/>
            <person name="Yin W.B."/>
            <person name="Xie B."/>
        </authorList>
    </citation>
    <scope>NUCLEOTIDE SEQUENCE [LARGE SCALE GENOMIC DNA]</scope>
    <source>
        <strain evidence="1">170</strain>
    </source>
</reference>
<dbReference type="RefSeq" id="XP_022285513.1">
    <property type="nucleotide sequence ID" value="XM_022429449.1"/>
</dbReference>
<dbReference type="KEGG" id="pchm:VFPPC_17762"/>
<accession>A0A219AR34</accession>
<dbReference type="Proteomes" id="UP000078397">
    <property type="component" value="Unassembled WGS sequence"/>
</dbReference>
<dbReference type="AlphaFoldDB" id="A0A219AR34"/>
<evidence type="ECO:0000313" key="2">
    <source>
        <dbReference type="Proteomes" id="UP000078397"/>
    </source>
</evidence>
<sequence length="155" mass="17172">MSLSCRDKSTGSDAKTATTTKLLPEPGALYFHWTLIHNDSITVLYGCRYLEKHLFRTLPRRANHPWSQQSLPCTPRWSRIQQIPTLVGSLPLDEFCGDGSVPNSASASIALSAYAMIRASGTGRQLYSPCWLVNKHRFSSICRGKPKMGSTVMPS</sequence>
<protein>
    <submittedName>
        <fullName evidence="1">Uncharacterized protein</fullName>
    </submittedName>
</protein>
<comment type="caution">
    <text evidence="1">The sequence shown here is derived from an EMBL/GenBank/DDBJ whole genome shotgun (WGS) entry which is preliminary data.</text>
</comment>
<keyword evidence="2" id="KW-1185">Reference proteome</keyword>
<dbReference type="GeneID" id="28857486"/>
<name>A0A219AR34_METCM</name>
<evidence type="ECO:0000313" key="1">
    <source>
        <dbReference type="EMBL" id="OWT43062.1"/>
    </source>
</evidence>
<proteinExistence type="predicted"/>
<organism evidence="1 2">
    <name type="scientific">Pochonia chlamydosporia 170</name>
    <dbReference type="NCBI Taxonomy" id="1380566"/>
    <lineage>
        <taxon>Eukaryota</taxon>
        <taxon>Fungi</taxon>
        <taxon>Dikarya</taxon>
        <taxon>Ascomycota</taxon>
        <taxon>Pezizomycotina</taxon>
        <taxon>Sordariomycetes</taxon>
        <taxon>Hypocreomycetidae</taxon>
        <taxon>Hypocreales</taxon>
        <taxon>Clavicipitaceae</taxon>
        <taxon>Pochonia</taxon>
    </lineage>
</organism>
<dbReference type="EMBL" id="LSBJ02000003">
    <property type="protein sequence ID" value="OWT43062.1"/>
    <property type="molecule type" value="Genomic_DNA"/>
</dbReference>